<gene>
    <name evidence="3" type="ORF">ACIOWJ_06485</name>
</gene>
<feature type="domain" description="FecR protein" evidence="1">
    <location>
        <begin position="108"/>
        <end position="197"/>
    </location>
</feature>
<feature type="domain" description="FecR N-terminal" evidence="2">
    <location>
        <begin position="7"/>
        <end position="47"/>
    </location>
</feature>
<dbReference type="EMBL" id="JBIUWZ010000006">
    <property type="protein sequence ID" value="MFJ2677729.1"/>
    <property type="molecule type" value="Genomic_DNA"/>
</dbReference>
<comment type="caution">
    <text evidence="3">The sequence shown here is derived from an EMBL/GenBank/DDBJ whole genome shotgun (WGS) entry which is preliminary data.</text>
</comment>
<dbReference type="InterPro" id="IPR032623">
    <property type="entry name" value="FecR_N"/>
</dbReference>
<dbReference type="PANTHER" id="PTHR30273">
    <property type="entry name" value="PERIPLASMIC SIGNAL SENSOR AND SIGMA FACTOR ACTIVATOR FECR-RELATED"/>
    <property type="match status" value="1"/>
</dbReference>
<sequence>MSADLDQQAANWVIRLNEGNLSEREQQQFERWKAADPQHVAAFERLQGFVGRLQALRPQQAPVQAALEAARVRRRNPAGRVLLGVLLALPVALALRTYPPSYWLADQRTARAQWQQVNLEDGSQLTLGGNSAVDLTFNGQQRQVRLLRGEILVQVAHDATRPFTVVTDDGQMRALGTRFTVKREAPGTLLSMLESTVAATDASQHDAVQVSAGEQARITPDAVTLLGRIDPRATEDAWKHHQLVVQDRPLPEVLDELARQYGGHVQFDRQQLADLRVSAVLPLDNPRRALQLIADGLPVRIRAFSPLWLQVDRLEK</sequence>
<evidence type="ECO:0000259" key="2">
    <source>
        <dbReference type="Pfam" id="PF16220"/>
    </source>
</evidence>
<dbReference type="Gene3D" id="2.60.120.1440">
    <property type="match status" value="1"/>
</dbReference>
<dbReference type="PANTHER" id="PTHR30273:SF2">
    <property type="entry name" value="PROTEIN FECR"/>
    <property type="match status" value="1"/>
</dbReference>
<proteinExistence type="predicted"/>
<evidence type="ECO:0000259" key="1">
    <source>
        <dbReference type="Pfam" id="PF04773"/>
    </source>
</evidence>
<name>A0ABW8DZH9_9PSED</name>
<keyword evidence="4" id="KW-1185">Reference proteome</keyword>
<dbReference type="RefSeq" id="WP_401380477.1">
    <property type="nucleotide sequence ID" value="NZ_JBIUWZ010000006.1"/>
</dbReference>
<dbReference type="InterPro" id="IPR012373">
    <property type="entry name" value="Ferrdict_sens_TM"/>
</dbReference>
<dbReference type="Pfam" id="PF16220">
    <property type="entry name" value="DUF4880"/>
    <property type="match status" value="1"/>
</dbReference>
<dbReference type="InterPro" id="IPR006860">
    <property type="entry name" value="FecR"/>
</dbReference>
<organism evidence="3 4">
    <name type="scientific">Pseudomonas sivasensis</name>
    <dbReference type="NCBI Taxonomy" id="1880678"/>
    <lineage>
        <taxon>Bacteria</taxon>
        <taxon>Pseudomonadati</taxon>
        <taxon>Pseudomonadota</taxon>
        <taxon>Gammaproteobacteria</taxon>
        <taxon>Pseudomonadales</taxon>
        <taxon>Pseudomonadaceae</taxon>
        <taxon>Pseudomonas</taxon>
    </lineage>
</organism>
<reference evidence="3 4" key="1">
    <citation type="submission" date="2024-10" db="EMBL/GenBank/DDBJ databases">
        <title>The Natural Products Discovery Center: Release of the First 8490 Sequenced Strains for Exploring Actinobacteria Biosynthetic Diversity.</title>
        <authorList>
            <person name="Kalkreuter E."/>
            <person name="Kautsar S.A."/>
            <person name="Yang D."/>
            <person name="Bader C.D."/>
            <person name="Teijaro C.N."/>
            <person name="Fluegel L."/>
            <person name="Davis C.M."/>
            <person name="Simpson J.R."/>
            <person name="Lauterbach L."/>
            <person name="Steele A.D."/>
            <person name="Gui C."/>
            <person name="Meng S."/>
            <person name="Li G."/>
            <person name="Viehrig K."/>
            <person name="Ye F."/>
            <person name="Su P."/>
            <person name="Kiefer A.F."/>
            <person name="Nichols A."/>
            <person name="Cepeda A.J."/>
            <person name="Yan W."/>
            <person name="Fan B."/>
            <person name="Jiang Y."/>
            <person name="Adhikari A."/>
            <person name="Zheng C.-J."/>
            <person name="Schuster L."/>
            <person name="Cowan T.M."/>
            <person name="Smanski M.J."/>
            <person name="Chevrette M.G."/>
            <person name="De Carvalho L.P.S."/>
            <person name="Shen B."/>
        </authorList>
    </citation>
    <scope>NUCLEOTIDE SEQUENCE [LARGE SCALE GENOMIC DNA]</scope>
    <source>
        <strain evidence="3 4">NPDC087581</strain>
    </source>
</reference>
<dbReference type="Proteomes" id="UP001617213">
    <property type="component" value="Unassembled WGS sequence"/>
</dbReference>
<dbReference type="Gene3D" id="3.55.50.30">
    <property type="match status" value="1"/>
</dbReference>
<protein>
    <submittedName>
        <fullName evidence="3">FecR family protein</fullName>
    </submittedName>
</protein>
<accession>A0ABW8DZH9</accession>
<evidence type="ECO:0000313" key="4">
    <source>
        <dbReference type="Proteomes" id="UP001617213"/>
    </source>
</evidence>
<evidence type="ECO:0000313" key="3">
    <source>
        <dbReference type="EMBL" id="MFJ2677729.1"/>
    </source>
</evidence>
<dbReference type="PIRSF" id="PIRSF018266">
    <property type="entry name" value="FecR"/>
    <property type="match status" value="1"/>
</dbReference>
<dbReference type="Pfam" id="PF04773">
    <property type="entry name" value="FecR"/>
    <property type="match status" value="1"/>
</dbReference>